<evidence type="ECO:0000256" key="2">
    <source>
        <dbReference type="ARBA" id="ARBA00004285"/>
    </source>
</evidence>
<gene>
    <name evidence="24" type="primary">FAS</name>
</gene>
<keyword evidence="9" id="KW-0112">Calmodulin-binding</keyword>
<evidence type="ECO:0000256" key="15">
    <source>
        <dbReference type="ARBA" id="ARBA00023288"/>
    </source>
</evidence>
<dbReference type="NCBIfam" id="TIGR01167">
    <property type="entry name" value="LPXTG_anchor"/>
    <property type="match status" value="1"/>
</dbReference>
<evidence type="ECO:0000256" key="14">
    <source>
        <dbReference type="ARBA" id="ARBA00023180"/>
    </source>
</evidence>
<feature type="transmembrane region" description="Helical" evidence="20">
    <location>
        <begin position="155"/>
        <end position="175"/>
    </location>
</feature>
<dbReference type="Gene3D" id="1.10.533.10">
    <property type="entry name" value="Death Domain, Fas"/>
    <property type="match status" value="1"/>
</dbReference>
<dbReference type="OMA" id="RDTKCRC"/>
<feature type="repeat" description="TNFR-Cys" evidence="19">
    <location>
        <begin position="85"/>
        <end position="128"/>
    </location>
</feature>
<feature type="domain" description="Death" evidence="22">
    <location>
        <begin position="205"/>
        <end position="289"/>
    </location>
</feature>
<dbReference type="AlphaFoldDB" id="A0A6I8PET8"/>
<dbReference type="Ensembl" id="ENSOANT00000047468.1">
    <property type="protein sequence ID" value="ENSOANP00000052410.1"/>
    <property type="gene ID" value="ENSOANG00000041139.1"/>
</dbReference>
<evidence type="ECO:0000256" key="19">
    <source>
        <dbReference type="PROSITE-ProRule" id="PRU00206"/>
    </source>
</evidence>
<accession>A0A6I8PET8</accession>
<dbReference type="Proteomes" id="UP000002279">
    <property type="component" value="Chromosome 3"/>
</dbReference>
<dbReference type="GO" id="GO:0009897">
    <property type="term" value="C:external side of plasma membrane"/>
    <property type="evidence" value="ECO:0000318"/>
    <property type="project" value="GO_Central"/>
</dbReference>
<dbReference type="PANTHER" id="PTHR46874:SF1">
    <property type="entry name" value="TUMOR NECROSIS FACTOR RECEPTOR SUPERFAMILY MEMBER 6"/>
    <property type="match status" value="1"/>
</dbReference>
<dbReference type="Pfam" id="PF00531">
    <property type="entry name" value="Death"/>
    <property type="match status" value="1"/>
</dbReference>
<keyword evidence="7 21" id="KW-0732">Signal</keyword>
<evidence type="ECO:0000313" key="24">
    <source>
        <dbReference type="Ensembl" id="ENSOANP00000052410.1"/>
    </source>
</evidence>
<evidence type="ECO:0000256" key="20">
    <source>
        <dbReference type="SAM" id="Phobius"/>
    </source>
</evidence>
<keyword evidence="10 20" id="KW-1133">Transmembrane helix</keyword>
<keyword evidence="14" id="KW-0325">Glycoprotein</keyword>
<evidence type="ECO:0000256" key="11">
    <source>
        <dbReference type="ARBA" id="ARBA00023136"/>
    </source>
</evidence>
<dbReference type="RefSeq" id="XP_028917385.1">
    <property type="nucleotide sequence ID" value="XM_029061552.2"/>
</dbReference>
<comment type="caution">
    <text evidence="19">Lacks conserved residue(s) required for the propagation of feature annotation.</text>
</comment>
<dbReference type="SMART" id="SM00005">
    <property type="entry name" value="DEATH"/>
    <property type="match status" value="1"/>
</dbReference>
<dbReference type="PRINTS" id="PR01680">
    <property type="entry name" value="TNFACTORR6"/>
</dbReference>
<dbReference type="GeneID" id="103165091"/>
<evidence type="ECO:0000256" key="10">
    <source>
        <dbReference type="ARBA" id="ARBA00022989"/>
    </source>
</evidence>
<name>A0A6I8PET8_ORNAN</name>
<dbReference type="GeneTree" id="ENSGT00950000183126"/>
<dbReference type="Bgee" id="ENSOANG00000041139">
    <property type="expression patterns" value="Expressed in liver and 7 other cell types or tissues"/>
</dbReference>
<evidence type="ECO:0000256" key="8">
    <source>
        <dbReference type="ARBA" id="ARBA00022737"/>
    </source>
</evidence>
<organism evidence="24 25">
    <name type="scientific">Ornithorhynchus anatinus</name>
    <name type="common">Duckbill platypus</name>
    <dbReference type="NCBI Taxonomy" id="9258"/>
    <lineage>
        <taxon>Eukaryota</taxon>
        <taxon>Metazoa</taxon>
        <taxon>Chordata</taxon>
        <taxon>Craniata</taxon>
        <taxon>Vertebrata</taxon>
        <taxon>Euteleostomi</taxon>
        <taxon>Mammalia</taxon>
        <taxon>Monotremata</taxon>
        <taxon>Ornithorhynchidae</taxon>
        <taxon>Ornithorhynchus</taxon>
    </lineage>
</organism>
<evidence type="ECO:0000259" key="23">
    <source>
        <dbReference type="PROSITE" id="PS50050"/>
    </source>
</evidence>
<dbReference type="GO" id="GO:0006924">
    <property type="term" value="P:activation-induced cell death of T cells"/>
    <property type="evidence" value="ECO:0000318"/>
    <property type="project" value="GO_Central"/>
</dbReference>
<dbReference type="InterPro" id="IPR033998">
    <property type="entry name" value="TNFRSF6_death"/>
</dbReference>
<evidence type="ECO:0000256" key="3">
    <source>
        <dbReference type="ARBA" id="ARBA00015761"/>
    </source>
</evidence>
<evidence type="ECO:0000256" key="13">
    <source>
        <dbReference type="ARBA" id="ARBA00023157"/>
    </source>
</evidence>
<dbReference type="InterPro" id="IPR001368">
    <property type="entry name" value="TNFR/NGFR_Cys_rich_reg"/>
</dbReference>
<evidence type="ECO:0000256" key="5">
    <source>
        <dbReference type="ARBA" id="ARBA00022692"/>
    </source>
</evidence>
<dbReference type="Gene3D" id="2.10.50.10">
    <property type="entry name" value="Tumor Necrosis Factor Receptor, subunit A, domain 2"/>
    <property type="match status" value="2"/>
</dbReference>
<comment type="subcellular location">
    <subcellularLocation>
        <location evidence="1">Cell membrane</location>
        <topology evidence="1">Single-pass type I membrane protein</topology>
    </subcellularLocation>
    <subcellularLocation>
        <location evidence="2">Membrane raft</location>
    </subcellularLocation>
</comment>
<keyword evidence="25" id="KW-1185">Reference proteome</keyword>
<dbReference type="GO" id="GO:0005031">
    <property type="term" value="F:tumor necrosis factor receptor activity"/>
    <property type="evidence" value="ECO:0000318"/>
    <property type="project" value="GO_Central"/>
</dbReference>
<keyword evidence="15" id="KW-0449">Lipoprotein</keyword>
<dbReference type="SMART" id="SM00208">
    <property type="entry name" value="TNFR"/>
    <property type="match status" value="2"/>
</dbReference>
<keyword evidence="4" id="KW-1003">Cell membrane</keyword>
<dbReference type="SUPFAM" id="SSF47986">
    <property type="entry name" value="DEATH domain"/>
    <property type="match status" value="1"/>
</dbReference>
<dbReference type="GO" id="GO:0043066">
    <property type="term" value="P:negative regulation of apoptotic process"/>
    <property type="evidence" value="ECO:0000318"/>
    <property type="project" value="GO_Central"/>
</dbReference>
<dbReference type="GO" id="GO:0097049">
    <property type="term" value="P:motor neuron apoptotic process"/>
    <property type="evidence" value="ECO:0000318"/>
    <property type="project" value="GO_Central"/>
</dbReference>
<dbReference type="InParanoid" id="A0A6I8PET8"/>
<reference evidence="24" key="2">
    <citation type="submission" date="2025-08" db="UniProtKB">
        <authorList>
            <consortium name="Ensembl"/>
        </authorList>
    </citation>
    <scope>IDENTIFICATION</scope>
    <source>
        <strain evidence="24">Glennie</strain>
    </source>
</reference>
<evidence type="ECO:0000256" key="9">
    <source>
        <dbReference type="ARBA" id="ARBA00022860"/>
    </source>
</evidence>
<evidence type="ECO:0000259" key="22">
    <source>
        <dbReference type="PROSITE" id="PS50017"/>
    </source>
</evidence>
<dbReference type="PROSITE" id="PS50050">
    <property type="entry name" value="TNFR_NGFR_2"/>
    <property type="match status" value="1"/>
</dbReference>
<keyword evidence="11 20" id="KW-0472">Membrane</keyword>
<dbReference type="PANTHER" id="PTHR46874">
    <property type="entry name" value="TUMOR NECROSIS FACTOR RECEPTOR SUPERFAMILY MEMBER 6"/>
    <property type="match status" value="1"/>
</dbReference>
<dbReference type="CTD" id="355"/>
<dbReference type="Pfam" id="PF00020">
    <property type="entry name" value="TNFR_c6"/>
    <property type="match status" value="1"/>
</dbReference>
<reference evidence="24 25" key="1">
    <citation type="journal article" date="2008" name="Nature">
        <title>Genome analysis of the platypus reveals unique signatures of evolution.</title>
        <authorList>
            <person name="Warren W.C."/>
            <person name="Hillier L.W."/>
            <person name="Marshall Graves J.A."/>
            <person name="Birney E."/>
            <person name="Ponting C.P."/>
            <person name="Grutzner F."/>
            <person name="Belov K."/>
            <person name="Miller W."/>
            <person name="Clarke L."/>
            <person name="Chinwalla A.T."/>
            <person name="Yang S.P."/>
            <person name="Heger A."/>
            <person name="Locke D.P."/>
            <person name="Miethke P."/>
            <person name="Waters P.D."/>
            <person name="Veyrunes F."/>
            <person name="Fulton L."/>
            <person name="Fulton B."/>
            <person name="Graves T."/>
            <person name="Wallis J."/>
            <person name="Puente X.S."/>
            <person name="Lopez-Otin C."/>
            <person name="Ordonez G.R."/>
            <person name="Eichler E.E."/>
            <person name="Chen L."/>
            <person name="Cheng Z."/>
            <person name="Deakin J.E."/>
            <person name="Alsop A."/>
            <person name="Thompson K."/>
            <person name="Kirby P."/>
            <person name="Papenfuss A.T."/>
            <person name="Wakefield M.J."/>
            <person name="Olender T."/>
            <person name="Lancet D."/>
            <person name="Huttley G.A."/>
            <person name="Smit A.F."/>
            <person name="Pask A."/>
            <person name="Temple-Smith P."/>
            <person name="Batzer M.A."/>
            <person name="Walker J.A."/>
            <person name="Konkel M.K."/>
            <person name="Harris R.S."/>
            <person name="Whittington C.M."/>
            <person name="Wong E.S."/>
            <person name="Gemmell N.J."/>
            <person name="Buschiazzo E."/>
            <person name="Vargas Jentzsch I.M."/>
            <person name="Merkel A."/>
            <person name="Schmitz J."/>
            <person name="Zemann A."/>
            <person name="Churakov G."/>
            <person name="Kriegs J.O."/>
            <person name="Brosius J."/>
            <person name="Murchison E.P."/>
            <person name="Sachidanandam R."/>
            <person name="Smith C."/>
            <person name="Hannon G.J."/>
            <person name="Tsend-Ayush E."/>
            <person name="McMillan D."/>
            <person name="Attenborough R."/>
            <person name="Rens W."/>
            <person name="Ferguson-Smith M."/>
            <person name="Lefevre C.M."/>
            <person name="Sharp J.A."/>
            <person name="Nicholas K.R."/>
            <person name="Ray D.A."/>
            <person name="Kube M."/>
            <person name="Reinhardt R."/>
            <person name="Pringle T.H."/>
            <person name="Taylor J."/>
            <person name="Jones R.C."/>
            <person name="Nixon B."/>
            <person name="Dacheux J.L."/>
            <person name="Niwa H."/>
            <person name="Sekita Y."/>
            <person name="Huang X."/>
            <person name="Stark A."/>
            <person name="Kheradpour P."/>
            <person name="Kellis M."/>
            <person name="Flicek P."/>
            <person name="Chen Y."/>
            <person name="Webber C."/>
            <person name="Hardison R."/>
            <person name="Nelson J."/>
            <person name="Hallsworth-Pepin K."/>
            <person name="Delehaunty K."/>
            <person name="Markovic C."/>
            <person name="Minx P."/>
            <person name="Feng Y."/>
            <person name="Kremitzki C."/>
            <person name="Mitreva M."/>
            <person name="Glasscock J."/>
            <person name="Wylie T."/>
            <person name="Wohldmann P."/>
            <person name="Thiru P."/>
            <person name="Nhan M.N."/>
            <person name="Pohl C.S."/>
            <person name="Smith S.M."/>
            <person name="Hou S."/>
            <person name="Nefedov M."/>
            <person name="de Jong P.J."/>
            <person name="Renfree M.B."/>
            <person name="Mardis E.R."/>
            <person name="Wilson R.K."/>
        </authorList>
    </citation>
    <scope>NUCLEOTIDE SEQUENCE [LARGE SCALE GENOMIC DNA]</scope>
    <source>
        <strain evidence="24 25">Glennie</strain>
    </source>
</reference>
<proteinExistence type="predicted"/>
<dbReference type="KEGG" id="oaa:103165091"/>
<keyword evidence="5 20" id="KW-0812">Transmembrane</keyword>
<dbReference type="GO" id="GO:0097527">
    <property type="term" value="P:necroptotic signaling pathway"/>
    <property type="evidence" value="ECO:0000318"/>
    <property type="project" value="GO_Central"/>
</dbReference>
<protein>
    <recommendedName>
        <fullName evidence="3">Tumor necrosis factor receptor superfamily member 6</fullName>
    </recommendedName>
    <alternativeName>
        <fullName evidence="17">Apo-1 antigen</fullName>
    </alternativeName>
    <alternativeName>
        <fullName evidence="18">Apoptosis-mediating surface antigen FAS</fullName>
    </alternativeName>
    <alternativeName>
        <fullName evidence="16">FASLG receptor</fullName>
    </alternativeName>
</protein>
<feature type="signal peptide" evidence="21">
    <location>
        <begin position="1"/>
        <end position="25"/>
    </location>
</feature>
<dbReference type="CDD" id="cd08316">
    <property type="entry name" value="Death_FAS_TNFRSF6"/>
    <property type="match status" value="1"/>
</dbReference>
<evidence type="ECO:0000256" key="7">
    <source>
        <dbReference type="ARBA" id="ARBA00022729"/>
    </source>
</evidence>
<dbReference type="FunCoup" id="A0A6I8PET8">
    <property type="interactions" value="1205"/>
</dbReference>
<dbReference type="GO" id="GO:0031265">
    <property type="term" value="C:CD95 death-inducing signaling complex"/>
    <property type="evidence" value="ECO:0000318"/>
    <property type="project" value="GO_Central"/>
</dbReference>
<dbReference type="OrthoDB" id="8848202at2759"/>
<evidence type="ECO:0000313" key="25">
    <source>
        <dbReference type="Proteomes" id="UP000002279"/>
    </source>
</evidence>
<evidence type="ECO:0000256" key="21">
    <source>
        <dbReference type="SAM" id="SignalP"/>
    </source>
</evidence>
<evidence type="ECO:0000256" key="16">
    <source>
        <dbReference type="ARBA" id="ARBA00030181"/>
    </source>
</evidence>
<evidence type="ECO:0000256" key="6">
    <source>
        <dbReference type="ARBA" id="ARBA00022703"/>
    </source>
</evidence>
<dbReference type="SUPFAM" id="SSF57586">
    <property type="entry name" value="TNF receptor-like"/>
    <property type="match status" value="2"/>
</dbReference>
<keyword evidence="6" id="KW-0053">Apoptosis</keyword>
<keyword evidence="13" id="KW-1015">Disulfide bond</keyword>
<dbReference type="GO" id="GO:0006955">
    <property type="term" value="P:immune response"/>
    <property type="evidence" value="ECO:0007669"/>
    <property type="project" value="InterPro"/>
</dbReference>
<dbReference type="GO" id="GO:0045121">
    <property type="term" value="C:membrane raft"/>
    <property type="evidence" value="ECO:0000318"/>
    <property type="project" value="GO_Central"/>
</dbReference>
<evidence type="ECO:0000256" key="12">
    <source>
        <dbReference type="ARBA" id="ARBA00023139"/>
    </source>
</evidence>
<evidence type="ECO:0000256" key="4">
    <source>
        <dbReference type="ARBA" id="ARBA00022475"/>
    </source>
</evidence>
<dbReference type="InterPro" id="IPR011029">
    <property type="entry name" value="DEATH-like_dom_sf"/>
</dbReference>
<evidence type="ECO:0000256" key="18">
    <source>
        <dbReference type="ARBA" id="ARBA00032502"/>
    </source>
</evidence>
<dbReference type="PROSITE" id="PS50017">
    <property type="entry name" value="DEATH_DOMAIN"/>
    <property type="match status" value="1"/>
</dbReference>
<feature type="domain" description="TNFR-Cys" evidence="23">
    <location>
        <begin position="85"/>
        <end position="128"/>
    </location>
</feature>
<evidence type="ECO:0000256" key="1">
    <source>
        <dbReference type="ARBA" id="ARBA00004251"/>
    </source>
</evidence>
<sequence>MVRAAQRVGPPVLLCLFGILCESYASPMNHGGAQHLERKRSIFKREVNCSSNQYLTNGLCCEMCPAGSVVAQHCNATGNKPKCEACIDGFEFMDHSNGLGKCLRCGTCDEVVGLIEEEPCRTTQNVKCKCKDDYVCLDPPCVHCTTVPPETGNSAWWFLSLLPLILVVGCAVYFLRKRRKKKKFQLVKNKEFEMIPIRYPDIDLSGHIIDIADRMTISDVKCFVRKSNITPVIMDQILHDHLHDTAEQKVQLLRRWYQSHGMKGAFRTLITSLREAKLCALADEIMKSVEGAENGNTHAPMAVSGEA</sequence>
<dbReference type="GO" id="GO:0032872">
    <property type="term" value="P:regulation of stress-activated MAPK cascade"/>
    <property type="evidence" value="ECO:0000318"/>
    <property type="project" value="GO_Central"/>
</dbReference>
<feature type="chain" id="PRO_5026010574" description="Tumor necrosis factor receptor superfamily member 6" evidence="21">
    <location>
        <begin position="26"/>
        <end position="307"/>
    </location>
</feature>
<dbReference type="InterPro" id="IPR000488">
    <property type="entry name" value="Death_dom"/>
</dbReference>
<evidence type="ECO:0000256" key="17">
    <source>
        <dbReference type="ARBA" id="ARBA00032338"/>
    </source>
</evidence>
<reference evidence="24" key="3">
    <citation type="submission" date="2025-09" db="UniProtKB">
        <authorList>
            <consortium name="Ensembl"/>
        </authorList>
    </citation>
    <scope>IDENTIFICATION</scope>
    <source>
        <strain evidence="24">Glennie</strain>
    </source>
</reference>
<keyword evidence="8" id="KW-0677">Repeat</keyword>
<dbReference type="GO" id="GO:0005516">
    <property type="term" value="F:calmodulin binding"/>
    <property type="evidence" value="ECO:0007669"/>
    <property type="project" value="UniProtKB-KW"/>
</dbReference>
<dbReference type="InterPro" id="IPR008063">
    <property type="entry name" value="Fas_rcpt"/>
</dbReference>
<keyword evidence="12" id="KW-0564">Palmitate</keyword>